<gene>
    <name evidence="2" type="ORF">E2C01_000487</name>
</gene>
<sequence length="142" mass="14917">MCIPEVKRRFEKRWSDRQSVASQECGGQAGRRAGWEGSGARLREGGRRGCNHGSVSTNVEVSACGVSGRRSIRPLHSYNAFVTRSGGVAPPHTSCGAAESGMRGLGQMRAGVGSPVFSHNVPVCGAPRGRCGQLPRPACPLS</sequence>
<evidence type="ECO:0000256" key="1">
    <source>
        <dbReference type="SAM" id="MobiDB-lite"/>
    </source>
</evidence>
<organism evidence="2 3">
    <name type="scientific">Portunus trituberculatus</name>
    <name type="common">Swimming crab</name>
    <name type="synonym">Neptunus trituberculatus</name>
    <dbReference type="NCBI Taxonomy" id="210409"/>
    <lineage>
        <taxon>Eukaryota</taxon>
        <taxon>Metazoa</taxon>
        <taxon>Ecdysozoa</taxon>
        <taxon>Arthropoda</taxon>
        <taxon>Crustacea</taxon>
        <taxon>Multicrustacea</taxon>
        <taxon>Malacostraca</taxon>
        <taxon>Eumalacostraca</taxon>
        <taxon>Eucarida</taxon>
        <taxon>Decapoda</taxon>
        <taxon>Pleocyemata</taxon>
        <taxon>Brachyura</taxon>
        <taxon>Eubrachyura</taxon>
        <taxon>Portunoidea</taxon>
        <taxon>Portunidae</taxon>
        <taxon>Portuninae</taxon>
        <taxon>Portunus</taxon>
    </lineage>
</organism>
<feature type="region of interest" description="Disordered" evidence="1">
    <location>
        <begin position="21"/>
        <end position="49"/>
    </location>
</feature>
<keyword evidence="3" id="KW-1185">Reference proteome</keyword>
<evidence type="ECO:0000313" key="3">
    <source>
        <dbReference type="Proteomes" id="UP000324222"/>
    </source>
</evidence>
<dbReference type="Proteomes" id="UP000324222">
    <property type="component" value="Unassembled WGS sequence"/>
</dbReference>
<proteinExistence type="predicted"/>
<name>A0A5B7CFD9_PORTR</name>
<reference evidence="2 3" key="1">
    <citation type="submission" date="2019-05" db="EMBL/GenBank/DDBJ databases">
        <title>Another draft genome of Portunus trituberculatus and its Hox gene families provides insights of decapod evolution.</title>
        <authorList>
            <person name="Jeong J.-H."/>
            <person name="Song I."/>
            <person name="Kim S."/>
            <person name="Choi T."/>
            <person name="Kim D."/>
            <person name="Ryu S."/>
            <person name="Kim W."/>
        </authorList>
    </citation>
    <scope>NUCLEOTIDE SEQUENCE [LARGE SCALE GENOMIC DNA]</scope>
    <source>
        <tissue evidence="2">Muscle</tissue>
    </source>
</reference>
<evidence type="ECO:0000313" key="2">
    <source>
        <dbReference type="EMBL" id="MPC07918.1"/>
    </source>
</evidence>
<comment type="caution">
    <text evidence="2">The sequence shown here is derived from an EMBL/GenBank/DDBJ whole genome shotgun (WGS) entry which is preliminary data.</text>
</comment>
<dbReference type="AlphaFoldDB" id="A0A5B7CFD9"/>
<accession>A0A5B7CFD9</accession>
<dbReference type="EMBL" id="VSRR010000011">
    <property type="protein sequence ID" value="MPC07918.1"/>
    <property type="molecule type" value="Genomic_DNA"/>
</dbReference>
<protein>
    <submittedName>
        <fullName evidence="2">Uncharacterized protein</fullName>
    </submittedName>
</protein>